<reference evidence="3 4" key="1">
    <citation type="submission" date="2016-10" db="EMBL/GenBank/DDBJ databases">
        <authorList>
            <person name="de Groot N.N."/>
        </authorList>
    </citation>
    <scope>NUCLEOTIDE SEQUENCE [LARGE SCALE GENOMIC DNA]</scope>
    <source>
        <strain evidence="3 4">DSM 12271</strain>
    </source>
</reference>
<name>A0A1I1A1D6_9CLOT</name>
<dbReference type="PANTHER" id="PTHR40446">
    <property type="entry name" value="N-ACETYLGLUCOSAMINE-1-PHOSPHODIESTER ALPHA-N-ACETYLGLUCOSAMINIDASE"/>
    <property type="match status" value="1"/>
</dbReference>
<sequence length="336" mass="36577">MKLENKEVKVEKKRSKKCFIAMFLCFEIVFTVISAPILIFYGPFDNLKKTVVGTAMATYKHKYLATMFLSQENIDEILNKNQKGTENVVKEQNIDDIDIKETTSSGIQLEKIQGNRFNGYMLIVKNSLKVKVGYSSKLRVQGEKTTEIAASLKALAAINAGGFEGGINTGTGAVPSGLLMSKGKVEFKPEWLEDDEKSPSIMGITEKGVLVVGSYSLNELKAKGVTDAVAFGPVLVVDGEPQIKDDGSQGCNPRTAIGQRKNGEMLLLVIESKSSAIREGASIKEVQNIMMQYGAHNAVNLDGGASTAMYYKDELVNEPSNPLGERTTASIVYVEP</sequence>
<protein>
    <submittedName>
        <fullName evidence="3">Exopolysaccharide biosynthesis protein</fullName>
    </submittedName>
</protein>
<keyword evidence="1" id="KW-0812">Transmembrane</keyword>
<feature type="domain" description="Phosphodiester glycosidase" evidence="2">
    <location>
        <begin position="154"/>
        <end position="334"/>
    </location>
</feature>
<proteinExistence type="predicted"/>
<dbReference type="AlphaFoldDB" id="A0A1I1A1D6"/>
<dbReference type="RefSeq" id="WP_090042367.1">
    <property type="nucleotide sequence ID" value="NZ_FOKI01000027.1"/>
</dbReference>
<keyword evidence="1" id="KW-1133">Transmembrane helix</keyword>
<dbReference type="PANTHER" id="PTHR40446:SF2">
    <property type="entry name" value="N-ACETYLGLUCOSAMINE-1-PHOSPHODIESTER ALPHA-N-ACETYLGLUCOSAMINIDASE"/>
    <property type="match status" value="1"/>
</dbReference>
<dbReference type="Pfam" id="PF09992">
    <property type="entry name" value="NAGPA"/>
    <property type="match status" value="1"/>
</dbReference>
<evidence type="ECO:0000259" key="2">
    <source>
        <dbReference type="Pfam" id="PF09992"/>
    </source>
</evidence>
<evidence type="ECO:0000256" key="1">
    <source>
        <dbReference type="SAM" id="Phobius"/>
    </source>
</evidence>
<dbReference type="Proteomes" id="UP000198619">
    <property type="component" value="Unassembled WGS sequence"/>
</dbReference>
<evidence type="ECO:0000313" key="3">
    <source>
        <dbReference type="EMBL" id="SFB30398.1"/>
    </source>
</evidence>
<gene>
    <name evidence="3" type="ORF">SAMN04488528_102713</name>
</gene>
<dbReference type="STRING" id="84698.SAMN04488528_102713"/>
<accession>A0A1I1A1D6</accession>
<keyword evidence="1" id="KW-0472">Membrane</keyword>
<organism evidence="3 4">
    <name type="scientific">Clostridium frigidicarnis</name>
    <dbReference type="NCBI Taxonomy" id="84698"/>
    <lineage>
        <taxon>Bacteria</taxon>
        <taxon>Bacillati</taxon>
        <taxon>Bacillota</taxon>
        <taxon>Clostridia</taxon>
        <taxon>Eubacteriales</taxon>
        <taxon>Clostridiaceae</taxon>
        <taxon>Clostridium</taxon>
    </lineage>
</organism>
<dbReference type="InterPro" id="IPR018711">
    <property type="entry name" value="NAGPA"/>
</dbReference>
<feature type="transmembrane region" description="Helical" evidence="1">
    <location>
        <begin position="20"/>
        <end position="41"/>
    </location>
</feature>
<keyword evidence="4" id="KW-1185">Reference proteome</keyword>
<evidence type="ECO:0000313" key="4">
    <source>
        <dbReference type="Proteomes" id="UP000198619"/>
    </source>
</evidence>
<dbReference type="EMBL" id="FOKI01000027">
    <property type="protein sequence ID" value="SFB30398.1"/>
    <property type="molecule type" value="Genomic_DNA"/>
</dbReference>
<dbReference type="OrthoDB" id="9809781at2"/>